<dbReference type="AlphaFoldDB" id="A0ABC8BZE8"/>
<evidence type="ECO:0000313" key="6">
    <source>
        <dbReference type="Proteomes" id="UP000192251"/>
    </source>
</evidence>
<comment type="similarity">
    <text evidence="1">Belongs to the aldehyde dehydrogenase family.</text>
</comment>
<sequence length="462" mass="49833">MRGTSSAPAGLHALGAAGPYRSRNQEVVCDVRGEPVAELSLVPWLFAQRNIRALRRATPPDPERRRKLLTRAGWLFASGSVDGVSPDSYHRTVAEVSGIPVSTVRQLAQQVGEYAATAYESVSQARPVGAADSWRDQRARRGSGVWTRRGEVLMVHAPANSPVVHTAWLDALALGYRVAVRPSQREPFTAHRLVSALRQVGYDNDQVVLLPTDHPTADRLVAEADVALAFGSDEVARKYGSSTLVMPFGPGRSKILLTSGVDAGRHLDTITESVAGHAGTGCVNATAVFVEGDPEPVAEAIADRLGRLPSLPPGDERARLPVRLTATARALDRYLRAEAGDARALLSADTIVDELGDGSAVLRPAVFLLDRPDAPQARIEMGFPCVWVLPWRREGDWMAPLRDTLSLTALTDDAELIESLVAEPTINKIHVGDHPTTWTRPGLPHEGYLGGFLMQTKAVIVN</sequence>
<dbReference type="Gene3D" id="3.40.605.10">
    <property type="entry name" value="Aldehyde Dehydrogenase, Chain A, domain 1"/>
    <property type="match status" value="1"/>
</dbReference>
<organism evidence="5 6">
    <name type="scientific">Kitasatospora albolonga</name>
    <dbReference type="NCBI Taxonomy" id="68173"/>
    <lineage>
        <taxon>Bacteria</taxon>
        <taxon>Bacillati</taxon>
        <taxon>Actinomycetota</taxon>
        <taxon>Actinomycetes</taxon>
        <taxon>Kitasatosporales</taxon>
        <taxon>Streptomycetaceae</taxon>
        <taxon>Kitasatospora</taxon>
    </lineage>
</organism>
<gene>
    <name evidence="5" type="ORF">B7C62_28970</name>
</gene>
<dbReference type="SUPFAM" id="SSF53720">
    <property type="entry name" value="ALDH-like"/>
    <property type="match status" value="1"/>
</dbReference>
<dbReference type="GO" id="GO:0016491">
    <property type="term" value="F:oxidoreductase activity"/>
    <property type="evidence" value="ECO:0007669"/>
    <property type="project" value="UniProtKB-KW"/>
</dbReference>
<reference evidence="5 6" key="1">
    <citation type="submission" date="2017-04" db="EMBL/GenBank/DDBJ databases">
        <title>The complete genome sequence of Streptomyces albolongus YIM 101047, the producer of novel bafilomycins and novel odoriferous sesquiterpenoids.</title>
        <authorList>
            <person name="Yin M."/>
            <person name="Jiang Y."/>
        </authorList>
    </citation>
    <scope>NUCLEOTIDE SEQUENCE [LARGE SCALE GENOMIC DNA]</scope>
    <source>
        <strain evidence="5 6">YIM 101047</strain>
    </source>
</reference>
<keyword evidence="2" id="KW-0560">Oxidoreductase</keyword>
<protein>
    <submittedName>
        <fullName evidence="5">Aldehyde dehydrogenase</fullName>
    </submittedName>
</protein>
<name>A0ABC8BZE8_9ACTN</name>
<dbReference type="EMBL" id="CP020563">
    <property type="protein sequence ID" value="ARF75847.1"/>
    <property type="molecule type" value="Genomic_DNA"/>
</dbReference>
<dbReference type="PANTHER" id="PTHR43720:SF2">
    <property type="entry name" value="2-AMINOMUCONIC SEMIALDEHYDE DEHYDROGENASE"/>
    <property type="match status" value="1"/>
</dbReference>
<accession>A0ABC8BZE8</accession>
<keyword evidence="3" id="KW-0520">NAD</keyword>
<dbReference type="Gene3D" id="3.40.309.10">
    <property type="entry name" value="Aldehyde Dehydrogenase, Chain A, domain 2"/>
    <property type="match status" value="1"/>
</dbReference>
<dbReference type="PANTHER" id="PTHR43720">
    <property type="entry name" value="2-AMINOMUCONIC SEMIALDEHYDE DEHYDROGENASE"/>
    <property type="match status" value="1"/>
</dbReference>
<dbReference type="RefSeq" id="WP_084750746.1">
    <property type="nucleotide sequence ID" value="NZ_CP020563.1"/>
</dbReference>
<dbReference type="Pfam" id="PF00171">
    <property type="entry name" value="Aldedh"/>
    <property type="match status" value="1"/>
</dbReference>
<dbReference type="InterPro" id="IPR016161">
    <property type="entry name" value="Ald_DH/histidinol_DH"/>
</dbReference>
<evidence type="ECO:0000256" key="1">
    <source>
        <dbReference type="ARBA" id="ARBA00009986"/>
    </source>
</evidence>
<evidence type="ECO:0000256" key="2">
    <source>
        <dbReference type="ARBA" id="ARBA00023002"/>
    </source>
</evidence>
<dbReference type="Proteomes" id="UP000192251">
    <property type="component" value="Chromosome"/>
</dbReference>
<dbReference type="InterPro" id="IPR016163">
    <property type="entry name" value="Ald_DH_C"/>
</dbReference>
<evidence type="ECO:0000259" key="4">
    <source>
        <dbReference type="Pfam" id="PF00171"/>
    </source>
</evidence>
<dbReference type="InterPro" id="IPR016162">
    <property type="entry name" value="Ald_DH_N"/>
</dbReference>
<dbReference type="InterPro" id="IPR015590">
    <property type="entry name" value="Aldehyde_DH_dom"/>
</dbReference>
<dbReference type="KEGG" id="kab:B7C62_28970"/>
<proteinExistence type="inferred from homology"/>
<evidence type="ECO:0000256" key="3">
    <source>
        <dbReference type="ARBA" id="ARBA00023027"/>
    </source>
</evidence>
<feature type="domain" description="Aldehyde dehydrogenase" evidence="4">
    <location>
        <begin position="157"/>
        <end position="399"/>
    </location>
</feature>
<keyword evidence="6" id="KW-1185">Reference proteome</keyword>
<evidence type="ECO:0000313" key="5">
    <source>
        <dbReference type="EMBL" id="ARF75847.1"/>
    </source>
</evidence>